<evidence type="ECO:0000256" key="3">
    <source>
        <dbReference type="ARBA" id="ARBA00022722"/>
    </source>
</evidence>
<dbReference type="InterPro" id="IPR043502">
    <property type="entry name" value="DNA/RNA_pol_sf"/>
</dbReference>
<evidence type="ECO:0000256" key="4">
    <source>
        <dbReference type="ARBA" id="ARBA00022759"/>
    </source>
</evidence>
<dbReference type="InterPro" id="IPR043128">
    <property type="entry name" value="Rev_trsase/Diguanyl_cyclase"/>
</dbReference>
<organism evidence="8 9">
    <name type="scientific">Tanacetum coccineum</name>
    <dbReference type="NCBI Taxonomy" id="301880"/>
    <lineage>
        <taxon>Eukaryota</taxon>
        <taxon>Viridiplantae</taxon>
        <taxon>Streptophyta</taxon>
        <taxon>Embryophyta</taxon>
        <taxon>Tracheophyta</taxon>
        <taxon>Spermatophyta</taxon>
        <taxon>Magnoliopsida</taxon>
        <taxon>eudicotyledons</taxon>
        <taxon>Gunneridae</taxon>
        <taxon>Pentapetalae</taxon>
        <taxon>asterids</taxon>
        <taxon>campanulids</taxon>
        <taxon>Asterales</taxon>
        <taxon>Asteraceae</taxon>
        <taxon>Asteroideae</taxon>
        <taxon>Anthemideae</taxon>
        <taxon>Anthemidinae</taxon>
        <taxon>Tanacetum</taxon>
    </lineage>
</organism>
<proteinExistence type="predicted"/>
<evidence type="ECO:0000256" key="2">
    <source>
        <dbReference type="ARBA" id="ARBA00022695"/>
    </source>
</evidence>
<dbReference type="Pfam" id="PF17917">
    <property type="entry name" value="RT_RNaseH"/>
    <property type="match status" value="1"/>
</dbReference>
<name>A0ABQ5GD03_9ASTR</name>
<evidence type="ECO:0000313" key="8">
    <source>
        <dbReference type="EMBL" id="GJT73573.1"/>
    </source>
</evidence>
<dbReference type="Gene3D" id="3.30.420.10">
    <property type="entry name" value="Ribonuclease H-like superfamily/Ribonuclease H"/>
    <property type="match status" value="1"/>
</dbReference>
<keyword evidence="1" id="KW-0808">Transferase</keyword>
<dbReference type="PROSITE" id="PS50994">
    <property type="entry name" value="INTEGRASE"/>
    <property type="match status" value="1"/>
</dbReference>
<keyword evidence="9" id="KW-1185">Reference proteome</keyword>
<evidence type="ECO:0000256" key="6">
    <source>
        <dbReference type="ARBA" id="ARBA00022918"/>
    </source>
</evidence>
<protein>
    <submittedName>
        <fullName evidence="8">Transposon ty3-I gag-pol polyprotein</fullName>
    </submittedName>
</protein>
<gene>
    <name evidence="8" type="ORF">Tco_1032859</name>
</gene>
<dbReference type="Gene3D" id="1.10.340.70">
    <property type="match status" value="1"/>
</dbReference>
<dbReference type="Pfam" id="PF17921">
    <property type="entry name" value="Integrase_H2C2"/>
    <property type="match status" value="1"/>
</dbReference>
<feature type="domain" description="Integrase catalytic" evidence="7">
    <location>
        <begin position="445"/>
        <end position="520"/>
    </location>
</feature>
<evidence type="ECO:0000313" key="9">
    <source>
        <dbReference type="Proteomes" id="UP001151760"/>
    </source>
</evidence>
<accession>A0ABQ5GD03</accession>
<dbReference type="EMBL" id="BQNB010018363">
    <property type="protein sequence ID" value="GJT73573.1"/>
    <property type="molecule type" value="Genomic_DNA"/>
</dbReference>
<dbReference type="InterPro" id="IPR041373">
    <property type="entry name" value="RT_RNaseH"/>
</dbReference>
<sequence length="520" mass="60059">MKRTTATTFVDDTIKLGLIEEADKSFSLMAGPQKNSQNTQVKPDEKEELFKMKIQLGLPTTQHPSPYSLGWISNNMETQVKEKCKFCFAITSQYVDEVICEVVPLDIFQVDPEKVKAIKDWPRPSSVTEIHSFMGACQYLRKFIRHFSVIAAPLHALTKMNSKFEWTKKHDDTFLLLKRKISEAPVLALPNLQQPFELETDASSYAMGAVLFQEGKPMAYHSEMFQGSQRNYPTYDNELLTLHQAVKHWRCYLLGKETVVHTDHQPLQYLPSQAKLQQARHMKWITYLQQFNIVIKYKKGVHNKLADMLSRPPLPTLSLTVFMQVQPSCHDEYASEYKNDPDFHRAIEDIEGSNSTEFTWQGNLLYKGVLLCIPKTGDRVRWLRAAHKSKVAGHFGVTKTLQNLQRYVFRPRMHQDVAQFVKGCVLCSTSKPTNKKVRLYTLLLVPNRPWESISMDFVGGLPRTRKGNDYLFVVVDRFSKMVVLMPCKKTITREEEARLFFENVWKIFGLPTSIISYRDS</sequence>
<dbReference type="InterPro" id="IPR036397">
    <property type="entry name" value="RNaseH_sf"/>
</dbReference>
<keyword evidence="2" id="KW-0548">Nucleotidyltransferase</keyword>
<keyword evidence="5" id="KW-0378">Hydrolase</keyword>
<dbReference type="InterPro" id="IPR001584">
    <property type="entry name" value="Integrase_cat-core"/>
</dbReference>
<reference evidence="8" key="2">
    <citation type="submission" date="2022-01" db="EMBL/GenBank/DDBJ databases">
        <authorList>
            <person name="Yamashiro T."/>
            <person name="Shiraishi A."/>
            <person name="Satake H."/>
            <person name="Nakayama K."/>
        </authorList>
    </citation>
    <scope>NUCLEOTIDE SEQUENCE</scope>
</reference>
<dbReference type="CDD" id="cd09274">
    <property type="entry name" value="RNase_HI_RT_Ty3"/>
    <property type="match status" value="1"/>
</dbReference>
<evidence type="ECO:0000259" key="7">
    <source>
        <dbReference type="PROSITE" id="PS50994"/>
    </source>
</evidence>
<dbReference type="Gene3D" id="3.30.70.270">
    <property type="match status" value="1"/>
</dbReference>
<dbReference type="PANTHER" id="PTHR35046:SF18">
    <property type="entry name" value="RNA-DIRECTED DNA POLYMERASE"/>
    <property type="match status" value="1"/>
</dbReference>
<keyword evidence="4" id="KW-0255">Endonuclease</keyword>
<dbReference type="InterPro" id="IPR041588">
    <property type="entry name" value="Integrase_H2C2"/>
</dbReference>
<keyword evidence="3" id="KW-0540">Nuclease</keyword>
<comment type="caution">
    <text evidence="8">The sequence shown here is derived from an EMBL/GenBank/DDBJ whole genome shotgun (WGS) entry which is preliminary data.</text>
</comment>
<keyword evidence="6" id="KW-0695">RNA-directed DNA polymerase</keyword>
<dbReference type="InterPro" id="IPR012337">
    <property type="entry name" value="RNaseH-like_sf"/>
</dbReference>
<dbReference type="PANTHER" id="PTHR35046">
    <property type="entry name" value="ZINC KNUCKLE (CCHC-TYPE) FAMILY PROTEIN"/>
    <property type="match status" value="1"/>
</dbReference>
<dbReference type="Proteomes" id="UP001151760">
    <property type="component" value="Unassembled WGS sequence"/>
</dbReference>
<dbReference type="SUPFAM" id="SSF56672">
    <property type="entry name" value="DNA/RNA polymerases"/>
    <property type="match status" value="1"/>
</dbReference>
<evidence type="ECO:0000256" key="5">
    <source>
        <dbReference type="ARBA" id="ARBA00022801"/>
    </source>
</evidence>
<evidence type="ECO:0000256" key="1">
    <source>
        <dbReference type="ARBA" id="ARBA00022679"/>
    </source>
</evidence>
<reference evidence="8" key="1">
    <citation type="journal article" date="2022" name="Int. J. Mol. Sci.">
        <title>Draft Genome of Tanacetum Coccineum: Genomic Comparison of Closely Related Tanacetum-Family Plants.</title>
        <authorList>
            <person name="Yamashiro T."/>
            <person name="Shiraishi A."/>
            <person name="Nakayama K."/>
            <person name="Satake H."/>
        </authorList>
    </citation>
    <scope>NUCLEOTIDE SEQUENCE</scope>
</reference>
<dbReference type="SUPFAM" id="SSF53098">
    <property type="entry name" value="Ribonuclease H-like"/>
    <property type="match status" value="1"/>
</dbReference>